<evidence type="ECO:0000313" key="3">
    <source>
        <dbReference type="Proteomes" id="UP000298493"/>
    </source>
</evidence>
<sequence length="157" mass="17920">MSTLDRYMYSVTISSVASSLPLPVEADEIEDIFKNDGIQFRQLRTSPISITYLTATDPSNALDPHISENLSCIQSFQVYQLDDADSTSSKSCKVYHSFLSIKIPFSSSNIVATQIQSKIPPRMRRKQERATGRTRRPAPFRNILPNWSTNSRRKEWM</sequence>
<evidence type="ECO:0000313" key="2">
    <source>
        <dbReference type="EMBL" id="TID25596.1"/>
    </source>
</evidence>
<dbReference type="EMBL" id="SNSC02000003">
    <property type="protein sequence ID" value="TID25596.1"/>
    <property type="molecule type" value="Genomic_DNA"/>
</dbReference>
<keyword evidence="3" id="KW-1185">Reference proteome</keyword>
<accession>A0A4Z1PJ04</accession>
<dbReference type="AlphaFoldDB" id="A0A4Z1PJ04"/>
<feature type="compositionally biased region" description="Basic residues" evidence="1">
    <location>
        <begin position="121"/>
        <end position="138"/>
    </location>
</feature>
<name>A0A4Z1PJ04_9PEZI</name>
<comment type="caution">
    <text evidence="2">The sequence shown here is derived from an EMBL/GenBank/DDBJ whole genome shotgun (WGS) entry which is preliminary data.</text>
</comment>
<dbReference type="Proteomes" id="UP000298493">
    <property type="component" value="Unassembled WGS sequence"/>
</dbReference>
<reference evidence="2 3" key="1">
    <citation type="submission" date="2019-04" db="EMBL/GenBank/DDBJ databases">
        <title>High contiguity whole genome sequence and gene annotation resource for two Venturia nashicola isolates.</title>
        <authorList>
            <person name="Prokchorchik M."/>
            <person name="Won K."/>
            <person name="Lee Y."/>
            <person name="Choi E.D."/>
            <person name="Segonzac C."/>
            <person name="Sohn K.H."/>
        </authorList>
    </citation>
    <scope>NUCLEOTIDE SEQUENCE [LARGE SCALE GENOMIC DNA]</scope>
    <source>
        <strain evidence="2 3">PRI2</strain>
    </source>
</reference>
<protein>
    <submittedName>
        <fullName evidence="2">Uncharacterized protein</fullName>
    </submittedName>
</protein>
<gene>
    <name evidence="2" type="ORF">E6O75_ATG03459</name>
</gene>
<feature type="region of interest" description="Disordered" evidence="1">
    <location>
        <begin position="118"/>
        <end position="157"/>
    </location>
</feature>
<organism evidence="2 3">
    <name type="scientific">Venturia nashicola</name>
    <dbReference type="NCBI Taxonomy" id="86259"/>
    <lineage>
        <taxon>Eukaryota</taxon>
        <taxon>Fungi</taxon>
        <taxon>Dikarya</taxon>
        <taxon>Ascomycota</taxon>
        <taxon>Pezizomycotina</taxon>
        <taxon>Dothideomycetes</taxon>
        <taxon>Pleosporomycetidae</taxon>
        <taxon>Venturiales</taxon>
        <taxon>Venturiaceae</taxon>
        <taxon>Venturia</taxon>
    </lineage>
</organism>
<evidence type="ECO:0000256" key="1">
    <source>
        <dbReference type="SAM" id="MobiDB-lite"/>
    </source>
</evidence>
<proteinExistence type="predicted"/>